<protein>
    <recommendedName>
        <fullName evidence="4">PEP-CTERM sorting domain-containing protein</fullName>
    </recommendedName>
</protein>
<accession>A0A369W7W8</accession>
<feature type="signal peptide" evidence="1">
    <location>
        <begin position="1"/>
        <end position="26"/>
    </location>
</feature>
<evidence type="ECO:0008006" key="4">
    <source>
        <dbReference type="Google" id="ProtNLM"/>
    </source>
</evidence>
<evidence type="ECO:0000313" key="3">
    <source>
        <dbReference type="Proteomes" id="UP000253769"/>
    </source>
</evidence>
<keyword evidence="1" id="KW-0732">Signal</keyword>
<dbReference type="AlphaFoldDB" id="A0A369W7W8"/>
<organism evidence="2 3">
    <name type="scientific">Motiliproteus coralliicola</name>
    <dbReference type="NCBI Taxonomy" id="2283196"/>
    <lineage>
        <taxon>Bacteria</taxon>
        <taxon>Pseudomonadati</taxon>
        <taxon>Pseudomonadota</taxon>
        <taxon>Gammaproteobacteria</taxon>
        <taxon>Oceanospirillales</taxon>
        <taxon>Oceanospirillaceae</taxon>
        <taxon>Motiliproteus</taxon>
    </lineage>
</organism>
<keyword evidence="3" id="KW-1185">Reference proteome</keyword>
<dbReference type="OrthoDB" id="6117416at2"/>
<dbReference type="InterPro" id="IPR049672">
    <property type="entry name" value="Xrt_dep_XDP1"/>
</dbReference>
<feature type="chain" id="PRO_5016737844" description="PEP-CTERM sorting domain-containing protein" evidence="1">
    <location>
        <begin position="27"/>
        <end position="294"/>
    </location>
</feature>
<reference evidence="2 3" key="1">
    <citation type="submission" date="2018-07" db="EMBL/GenBank/DDBJ databases">
        <title>Motiliproteus coralliicola sp. nov., a bacterium isolated from Coral.</title>
        <authorList>
            <person name="Wang G."/>
        </authorList>
    </citation>
    <scope>NUCLEOTIDE SEQUENCE [LARGE SCALE GENOMIC DNA]</scope>
    <source>
        <strain evidence="2 3">C34</strain>
    </source>
</reference>
<dbReference type="RefSeq" id="WP_114697221.1">
    <property type="nucleotide sequence ID" value="NZ_QQOH01000006.1"/>
</dbReference>
<evidence type="ECO:0000256" key="1">
    <source>
        <dbReference type="SAM" id="SignalP"/>
    </source>
</evidence>
<comment type="caution">
    <text evidence="2">The sequence shown here is derived from an EMBL/GenBank/DDBJ whole genome shotgun (WGS) entry which is preliminary data.</text>
</comment>
<evidence type="ECO:0000313" key="2">
    <source>
        <dbReference type="EMBL" id="RDE18100.1"/>
    </source>
</evidence>
<sequence length="294" mass="31025">MKKLLTPAASSLALAATLLFSGQAQAAMQTWQWSFTDSACGSSDNSVCNGDTASTYGDTWTQDSTAGSGPDVTTQAWSDTNDVGGDDQFETARLQHYSDSGIGVVNREETLGDVPDHAFGDSSSPTGDTFDNMDAVVFSFTEDITLDYVRFGWWSGDYDFSLLAWTGGAGGPGDLTGGTYEGLVNGGGWSLVGHYYDSESTSIGSDVQFDVNAGGISSSYYMLSVLNPELNTGTCSSPSRSCAPDSYGGNDFFKLHTVGGYTHDDPPPPGVPLPATALLFLVALPLLRIRRKQA</sequence>
<gene>
    <name evidence="2" type="ORF">DV711_18450</name>
</gene>
<dbReference type="Proteomes" id="UP000253769">
    <property type="component" value="Unassembled WGS sequence"/>
</dbReference>
<dbReference type="NCBIfam" id="NF041927">
    <property type="entry name" value="Xrt_dep_XDP1"/>
    <property type="match status" value="1"/>
</dbReference>
<dbReference type="EMBL" id="QQOH01000006">
    <property type="protein sequence ID" value="RDE18100.1"/>
    <property type="molecule type" value="Genomic_DNA"/>
</dbReference>
<name>A0A369W7W8_9GAMM</name>
<proteinExistence type="predicted"/>